<keyword evidence="13" id="KW-1185">Reference proteome</keyword>
<keyword evidence="4" id="KW-0677">Repeat</keyword>
<evidence type="ECO:0000256" key="5">
    <source>
        <dbReference type="ARBA" id="ARBA00022792"/>
    </source>
</evidence>
<dbReference type="InterPro" id="IPR018108">
    <property type="entry name" value="MCP_transmembrane"/>
</dbReference>
<dbReference type="VEuPathDB" id="FungiDB:SJAG_03334"/>
<evidence type="ECO:0000256" key="4">
    <source>
        <dbReference type="ARBA" id="ARBA00022737"/>
    </source>
</evidence>
<dbReference type="GO" id="GO:0015215">
    <property type="term" value="F:nucleotide transmembrane transporter activity"/>
    <property type="evidence" value="ECO:0000318"/>
    <property type="project" value="GO_Central"/>
</dbReference>
<comment type="subcellular location">
    <subcellularLocation>
        <location evidence="1">Mitochondrion inner membrane</location>
        <topology evidence="1">Multi-pass membrane protein</topology>
    </subcellularLocation>
</comment>
<keyword evidence="7" id="KW-0496">Mitochondrion</keyword>
<dbReference type="InterPro" id="IPR002067">
    <property type="entry name" value="MCP"/>
</dbReference>
<protein>
    <submittedName>
        <fullName evidence="11">Coenzyme A/diphosphate transporter</fullName>
    </submittedName>
</protein>
<evidence type="ECO:0000313" key="12">
    <source>
        <dbReference type="JaponicusDB" id="SJAG_03334"/>
    </source>
</evidence>
<dbReference type="EMBL" id="KE651167">
    <property type="protein sequence ID" value="EEB08194.1"/>
    <property type="molecule type" value="Genomic_DNA"/>
</dbReference>
<dbReference type="Proteomes" id="UP000001744">
    <property type="component" value="Unassembled WGS sequence"/>
</dbReference>
<keyword evidence="2 10" id="KW-0813">Transport</keyword>
<dbReference type="GO" id="GO:0051503">
    <property type="term" value="P:adenine nucleotide transport"/>
    <property type="evidence" value="ECO:0000318"/>
    <property type="project" value="GO_Central"/>
</dbReference>
<keyword evidence="3 9" id="KW-0812">Transmembrane</keyword>
<dbReference type="OrthoDB" id="270584at2759"/>
<feature type="repeat" description="Solcar" evidence="9">
    <location>
        <begin position="135"/>
        <end position="238"/>
    </location>
</feature>
<evidence type="ECO:0000313" key="13">
    <source>
        <dbReference type="Proteomes" id="UP000001744"/>
    </source>
</evidence>
<reference evidence="11 13" key="1">
    <citation type="journal article" date="2011" name="Science">
        <title>Comparative functional genomics of the fission yeasts.</title>
        <authorList>
            <person name="Rhind N."/>
            <person name="Chen Z."/>
            <person name="Yassour M."/>
            <person name="Thompson D.A."/>
            <person name="Haas B.J."/>
            <person name="Habib N."/>
            <person name="Wapinski I."/>
            <person name="Roy S."/>
            <person name="Lin M.F."/>
            <person name="Heiman D.I."/>
            <person name="Young S.K."/>
            <person name="Furuya K."/>
            <person name="Guo Y."/>
            <person name="Pidoux A."/>
            <person name="Chen H.M."/>
            <person name="Robbertse B."/>
            <person name="Goldberg J.M."/>
            <person name="Aoki K."/>
            <person name="Bayne E.H."/>
            <person name="Berlin A.M."/>
            <person name="Desjardins C.A."/>
            <person name="Dobbs E."/>
            <person name="Dukaj L."/>
            <person name="Fan L."/>
            <person name="FitzGerald M.G."/>
            <person name="French C."/>
            <person name="Gujja S."/>
            <person name="Hansen K."/>
            <person name="Keifenheim D."/>
            <person name="Levin J.Z."/>
            <person name="Mosher R.A."/>
            <person name="Mueller C.A."/>
            <person name="Pfiffner J."/>
            <person name="Priest M."/>
            <person name="Russ C."/>
            <person name="Smialowska A."/>
            <person name="Swoboda P."/>
            <person name="Sykes S.M."/>
            <person name="Vaughn M."/>
            <person name="Vengrova S."/>
            <person name="Yoder R."/>
            <person name="Zeng Q."/>
            <person name="Allshire R."/>
            <person name="Baulcombe D."/>
            <person name="Birren B.W."/>
            <person name="Brown W."/>
            <person name="Ekwall K."/>
            <person name="Kellis M."/>
            <person name="Leatherwood J."/>
            <person name="Levin H."/>
            <person name="Margalit H."/>
            <person name="Martienssen R."/>
            <person name="Nieduszynski C.A."/>
            <person name="Spatafora J.W."/>
            <person name="Friedman N."/>
            <person name="Dalgaard J.Z."/>
            <person name="Baumann P."/>
            <person name="Niki H."/>
            <person name="Regev A."/>
            <person name="Nusbaum C."/>
        </authorList>
    </citation>
    <scope>NUCLEOTIDE SEQUENCE [LARGE SCALE GENOMIC DNA]</scope>
    <source>
        <strain evidence="13">yFS275 / FY16936</strain>
    </source>
</reference>
<accession>B6K3Y7</accession>
<dbReference type="SUPFAM" id="SSF103506">
    <property type="entry name" value="Mitochondrial carrier"/>
    <property type="match status" value="1"/>
</dbReference>
<dbReference type="PROSITE" id="PS50920">
    <property type="entry name" value="SOLCAR"/>
    <property type="match status" value="3"/>
</dbReference>
<feature type="repeat" description="Solcar" evidence="9">
    <location>
        <begin position="246"/>
        <end position="335"/>
    </location>
</feature>
<dbReference type="AlphaFoldDB" id="B6K3Y7"/>
<gene>
    <name evidence="12" type="primary">mrx21</name>
    <name evidence="11" type="ORF">SJAG_03334</name>
</gene>
<keyword evidence="8 9" id="KW-0472">Membrane</keyword>
<evidence type="ECO:0000256" key="9">
    <source>
        <dbReference type="PROSITE-ProRule" id="PRU00282"/>
    </source>
</evidence>
<evidence type="ECO:0000256" key="10">
    <source>
        <dbReference type="RuleBase" id="RU000488"/>
    </source>
</evidence>
<organism evidence="11 13">
    <name type="scientific">Schizosaccharomyces japonicus (strain yFS275 / FY16936)</name>
    <name type="common">Fission yeast</name>
    <dbReference type="NCBI Taxonomy" id="402676"/>
    <lineage>
        <taxon>Eukaryota</taxon>
        <taxon>Fungi</taxon>
        <taxon>Dikarya</taxon>
        <taxon>Ascomycota</taxon>
        <taxon>Taphrinomycotina</taxon>
        <taxon>Schizosaccharomycetes</taxon>
        <taxon>Schizosaccharomycetales</taxon>
        <taxon>Schizosaccharomycetaceae</taxon>
        <taxon>Schizosaccharomyces</taxon>
    </lineage>
</organism>
<evidence type="ECO:0000313" key="11">
    <source>
        <dbReference type="EMBL" id="EEB08194.1"/>
    </source>
</evidence>
<comment type="similarity">
    <text evidence="10">Belongs to the mitochondrial carrier (TC 2.A.29) family.</text>
</comment>
<dbReference type="Gene3D" id="1.50.40.10">
    <property type="entry name" value="Mitochondrial carrier domain"/>
    <property type="match status" value="1"/>
</dbReference>
<evidence type="ECO:0000256" key="7">
    <source>
        <dbReference type="ARBA" id="ARBA00023128"/>
    </source>
</evidence>
<evidence type="ECO:0000256" key="8">
    <source>
        <dbReference type="ARBA" id="ARBA00023136"/>
    </source>
</evidence>
<dbReference type="PRINTS" id="PR00926">
    <property type="entry name" value="MITOCARRIER"/>
</dbReference>
<dbReference type="GeneID" id="7052498"/>
<evidence type="ECO:0000256" key="1">
    <source>
        <dbReference type="ARBA" id="ARBA00004448"/>
    </source>
</evidence>
<keyword evidence="6" id="KW-1133">Transmembrane helix</keyword>
<keyword evidence="5" id="KW-0999">Mitochondrion inner membrane</keyword>
<dbReference type="JaponicusDB" id="SJAG_03334">
    <property type="gene designation" value="mrx21"/>
</dbReference>
<dbReference type="RefSeq" id="XP_002174487.1">
    <property type="nucleotide sequence ID" value="XM_002174451.2"/>
</dbReference>
<dbReference type="eggNOG" id="KOG0752">
    <property type="taxonomic scope" value="Eukaryota"/>
</dbReference>
<feature type="repeat" description="Solcar" evidence="9">
    <location>
        <begin position="27"/>
        <end position="112"/>
    </location>
</feature>
<evidence type="ECO:0000256" key="2">
    <source>
        <dbReference type="ARBA" id="ARBA00022448"/>
    </source>
</evidence>
<evidence type="ECO:0000256" key="6">
    <source>
        <dbReference type="ARBA" id="ARBA00022989"/>
    </source>
</evidence>
<dbReference type="OMA" id="YKMSVPK"/>
<dbReference type="PANTHER" id="PTHR24089">
    <property type="entry name" value="SOLUTE CARRIER FAMILY 25"/>
    <property type="match status" value="1"/>
</dbReference>
<dbReference type="InterPro" id="IPR023395">
    <property type="entry name" value="MCP_dom_sf"/>
</dbReference>
<name>B6K3Y7_SCHJY</name>
<evidence type="ECO:0000256" key="3">
    <source>
        <dbReference type="ARBA" id="ARBA00022692"/>
    </source>
</evidence>
<sequence length="342" mass="37923">MQQRRRLLHAQQADGDNNRNTSSFGVRSFLVPVISGGCAATVSRTVVNPLERLKIIYQVQRQREFKGIISSFAKIWRQEGVAGFFRGNGANALRAFPYGAVQFATFHTLKQHRLSQKRALAHDNLDQYTVAPIGLSNTERLVFGAVSGATSVSCTYPLDIARTRLSIQTANLSPVGAPATTTIAAAKQRLPGLAGTVRSIYTNEGGFRGLYRGLSATLLNIVPYTALNFCAYEWARSRWCPRHAEPSSTQKLLFGGLSGFFAQTIVFPLEVLRRRFQVNWMQGIGHHYPSIRAAITTIYREEGILAFFKGYASNMCKIIPLMSVTWFVYDTISNLGISTESK</sequence>
<proteinExistence type="inferred from homology"/>
<dbReference type="Pfam" id="PF00153">
    <property type="entry name" value="Mito_carr"/>
    <property type="match status" value="3"/>
</dbReference>
<dbReference type="GO" id="GO:0005743">
    <property type="term" value="C:mitochondrial inner membrane"/>
    <property type="evidence" value="ECO:0007669"/>
    <property type="project" value="UniProtKB-SubCell"/>
</dbReference>
<dbReference type="HOGENOM" id="CLU_015166_10_9_1"/>
<dbReference type="STRING" id="402676.B6K3Y7"/>